<dbReference type="PROSITE" id="PS51755">
    <property type="entry name" value="OMPR_PHOB"/>
    <property type="match status" value="1"/>
</dbReference>
<dbReference type="InterPro" id="IPR001867">
    <property type="entry name" value="OmpR/PhoB-type_DNA-bd"/>
</dbReference>
<keyword evidence="3" id="KW-0812">Transmembrane</keyword>
<feature type="DNA-binding region" description="OmpR/PhoB-type" evidence="2">
    <location>
        <begin position="2"/>
        <end position="100"/>
    </location>
</feature>
<feature type="transmembrane region" description="Helical" evidence="3">
    <location>
        <begin position="106"/>
        <end position="125"/>
    </location>
</feature>
<accession>B5ET13</accession>
<dbReference type="HOGENOM" id="CLU_713612_0_0_6"/>
<evidence type="ECO:0000313" key="6">
    <source>
        <dbReference type="Proteomes" id="UP000001857"/>
    </source>
</evidence>
<evidence type="ECO:0000256" key="2">
    <source>
        <dbReference type="PROSITE-ProRule" id="PRU01091"/>
    </source>
</evidence>
<dbReference type="EMBL" id="CP001133">
    <property type="protein sequence ID" value="ACH63941.1"/>
    <property type="molecule type" value="Genomic_DNA"/>
</dbReference>
<proteinExistence type="predicted"/>
<dbReference type="GO" id="GO:0000160">
    <property type="term" value="P:phosphorelay signal transduction system"/>
    <property type="evidence" value="ECO:0007669"/>
    <property type="project" value="InterPro"/>
</dbReference>
<keyword evidence="3" id="KW-1133">Transmembrane helix</keyword>
<organism evidence="5 6">
    <name type="scientific">Aliivibrio fischeri (strain MJ11)</name>
    <name type="common">Vibrio fischeri</name>
    <dbReference type="NCBI Taxonomy" id="388396"/>
    <lineage>
        <taxon>Bacteria</taxon>
        <taxon>Pseudomonadati</taxon>
        <taxon>Pseudomonadota</taxon>
        <taxon>Gammaproteobacteria</taxon>
        <taxon>Vibrionales</taxon>
        <taxon>Vibrionaceae</taxon>
        <taxon>Aliivibrio</taxon>
    </lineage>
</organism>
<protein>
    <submittedName>
        <fullName evidence="5">SUA5 protein</fullName>
    </submittedName>
</protein>
<dbReference type="SUPFAM" id="SSF46894">
    <property type="entry name" value="C-terminal effector domain of the bipartite response regulators"/>
    <property type="match status" value="1"/>
</dbReference>
<dbReference type="Proteomes" id="UP000001857">
    <property type="component" value="Chromosome II"/>
</dbReference>
<dbReference type="KEGG" id="vfm:VFMJ11_A0274"/>
<reference evidence="5 6" key="2">
    <citation type="journal article" date="2009" name="Nature">
        <title>A single regulatory gene is sufficient to alter bacterial host range.</title>
        <authorList>
            <person name="Mandel M.J."/>
            <person name="Wollenberg M.S."/>
            <person name="Stabb E.V."/>
            <person name="Visick K.L."/>
            <person name="Ruby E.G."/>
        </authorList>
    </citation>
    <scope>NUCLEOTIDE SEQUENCE [LARGE SCALE GENOMIC DNA]</scope>
    <source>
        <strain evidence="5 6">MJ11</strain>
    </source>
</reference>
<name>B5ET13_ALIFM</name>
<evidence type="ECO:0000313" key="5">
    <source>
        <dbReference type="EMBL" id="ACH63941.1"/>
    </source>
</evidence>
<keyword evidence="1 2" id="KW-0238">DNA-binding</keyword>
<dbReference type="Gene3D" id="1.10.10.10">
    <property type="entry name" value="Winged helix-like DNA-binding domain superfamily/Winged helix DNA-binding domain"/>
    <property type="match status" value="1"/>
</dbReference>
<dbReference type="InterPro" id="IPR016032">
    <property type="entry name" value="Sig_transdc_resp-reg_C-effctor"/>
</dbReference>
<evidence type="ECO:0000259" key="4">
    <source>
        <dbReference type="PROSITE" id="PS51755"/>
    </source>
</evidence>
<dbReference type="GO" id="GO:0003677">
    <property type="term" value="F:DNA binding"/>
    <property type="evidence" value="ECO:0007669"/>
    <property type="project" value="UniProtKB-UniRule"/>
</dbReference>
<dbReference type="RefSeq" id="WP_012535099.1">
    <property type="nucleotide sequence ID" value="NC_011186.1"/>
</dbReference>
<dbReference type="AlphaFoldDB" id="B5ET13"/>
<gene>
    <name evidence="5" type="ordered locus">VFMJ11_A0274</name>
</gene>
<evidence type="ECO:0000256" key="1">
    <source>
        <dbReference type="ARBA" id="ARBA00023125"/>
    </source>
</evidence>
<feature type="domain" description="OmpR/PhoB-type" evidence="4">
    <location>
        <begin position="2"/>
        <end position="100"/>
    </location>
</feature>
<sequence>MSNKIKYHNFSLLINEKIVITKNNKEIKLNSVERNILSLLIQNPTVIFTKEEILKHSWREEMECHPSVVPQAISLLRKKMSLHNLEPIETVKGKGYKAAYLVPEKYTIKYSFLVLFVTIMSLIILDPPNLYLEQEKIKSFKFQEIRKQIVTTSTSLPLNLKEVKLKDNVKYFINNQNNFISISACKFEDNICTKIYNGIYFKEKSESIDIRLLLSNIKFDKSQYLSLKNKIQTFSLSAQVNLKALNNKDYNGNLYINFDIDKKNENNFYVKKTMYIKESGYSGGFGYASNNEITIIHNPDYDKLLIKKADKNDLISSRFQFGIVKNSDMIYAYNMLSKSRNKYSYTYSYPISKNISYYYNDEMNISYIGYEHT</sequence>
<dbReference type="SMART" id="SM00862">
    <property type="entry name" value="Trans_reg_C"/>
    <property type="match status" value="1"/>
</dbReference>
<keyword evidence="3" id="KW-0472">Membrane</keyword>
<dbReference type="Pfam" id="PF00486">
    <property type="entry name" value="Trans_reg_C"/>
    <property type="match status" value="1"/>
</dbReference>
<evidence type="ECO:0000256" key="3">
    <source>
        <dbReference type="SAM" id="Phobius"/>
    </source>
</evidence>
<dbReference type="InterPro" id="IPR036388">
    <property type="entry name" value="WH-like_DNA-bd_sf"/>
</dbReference>
<dbReference type="CDD" id="cd00383">
    <property type="entry name" value="trans_reg_C"/>
    <property type="match status" value="1"/>
</dbReference>
<reference evidence="6" key="1">
    <citation type="submission" date="2008-08" db="EMBL/GenBank/DDBJ databases">
        <title>Complete sequence of Vibrio fischeri strain MJ11.</title>
        <authorList>
            <person name="Mandel M.J."/>
            <person name="Stabb E.V."/>
            <person name="Ruby E.G."/>
            <person name="Ferriera S."/>
            <person name="Johnson J."/>
            <person name="Kravitz S."/>
            <person name="Beeson K."/>
            <person name="Sutton G."/>
            <person name="Rogers Y.-H."/>
            <person name="Friedman R."/>
            <person name="Frazier M."/>
            <person name="Venter J.C."/>
        </authorList>
    </citation>
    <scope>NUCLEOTIDE SEQUENCE [LARGE SCALE GENOMIC DNA]</scope>
    <source>
        <strain evidence="6">MJ11</strain>
    </source>
</reference>
<dbReference type="GO" id="GO:0006355">
    <property type="term" value="P:regulation of DNA-templated transcription"/>
    <property type="evidence" value="ECO:0007669"/>
    <property type="project" value="InterPro"/>
</dbReference>